<feature type="transmembrane region" description="Helical" evidence="1">
    <location>
        <begin position="67"/>
        <end position="91"/>
    </location>
</feature>
<evidence type="ECO:0000256" key="1">
    <source>
        <dbReference type="SAM" id="Phobius"/>
    </source>
</evidence>
<feature type="transmembrane region" description="Helical" evidence="1">
    <location>
        <begin position="153"/>
        <end position="170"/>
    </location>
</feature>
<dbReference type="AlphaFoldDB" id="A0A0W0XZV7"/>
<keyword evidence="1" id="KW-1133">Transmembrane helix</keyword>
<reference evidence="2 3" key="1">
    <citation type="submission" date="2015-11" db="EMBL/GenBank/DDBJ databases">
        <title>Genomic analysis of 38 Legionella species identifies large and diverse effector repertoires.</title>
        <authorList>
            <person name="Burstein D."/>
            <person name="Amaro F."/>
            <person name="Zusman T."/>
            <person name="Lifshitz Z."/>
            <person name="Cohen O."/>
            <person name="Gilbert J.A."/>
            <person name="Pupko T."/>
            <person name="Shuman H.A."/>
            <person name="Segal G."/>
        </authorList>
    </citation>
    <scope>NUCLEOTIDE SEQUENCE [LARGE SCALE GENOMIC DNA]</scope>
    <source>
        <strain evidence="2 3">WA-270A-C2</strain>
    </source>
</reference>
<dbReference type="STRING" id="458.Lrub_0368"/>
<comment type="caution">
    <text evidence="2">The sequence shown here is derived from an EMBL/GenBank/DDBJ whole genome shotgun (WGS) entry which is preliminary data.</text>
</comment>
<proteinExistence type="predicted"/>
<feature type="transmembrane region" description="Helical" evidence="1">
    <location>
        <begin position="111"/>
        <end position="133"/>
    </location>
</feature>
<name>A0A0W0XZV7_9GAMM</name>
<gene>
    <name evidence="2" type="ORF">Lrub_0368</name>
</gene>
<dbReference type="Proteomes" id="UP000054608">
    <property type="component" value="Unassembled WGS sequence"/>
</dbReference>
<dbReference type="PATRIC" id="fig|458.5.peg.380"/>
<dbReference type="Pfam" id="PF11188">
    <property type="entry name" value="DUF2975"/>
    <property type="match status" value="1"/>
</dbReference>
<evidence type="ECO:0000313" key="2">
    <source>
        <dbReference type="EMBL" id="KTD49926.1"/>
    </source>
</evidence>
<dbReference type="RefSeq" id="WP_058530495.1">
    <property type="nucleotide sequence ID" value="NZ_CAAAIN010000008.1"/>
</dbReference>
<accession>A0A0W0XZV7</accession>
<feature type="transmembrane region" description="Helical" evidence="1">
    <location>
        <begin position="9"/>
        <end position="31"/>
    </location>
</feature>
<keyword evidence="3" id="KW-1185">Reference proteome</keyword>
<evidence type="ECO:0000313" key="3">
    <source>
        <dbReference type="Proteomes" id="UP000054608"/>
    </source>
</evidence>
<evidence type="ECO:0008006" key="4">
    <source>
        <dbReference type="Google" id="ProtNLM"/>
    </source>
</evidence>
<sequence>MGKIQRISLFFRVLFQVLFVALPLFLIVAWVKSSGTLMIIGGAINLNYIPAAYANRILHTLSGSEKFLGLCLSSIPMFVQLYILFALIKLFKLYENGEIFSINNVRYIRNIGYALLITQIIDPIYQGAMGFALTRYNPPGHRFAAITLDQTNIGVVLIALIVILISWIMVEGCKLREEQQLTV</sequence>
<dbReference type="EMBL" id="LNYT01000004">
    <property type="protein sequence ID" value="KTD49926.1"/>
    <property type="molecule type" value="Genomic_DNA"/>
</dbReference>
<organism evidence="2 3">
    <name type="scientific">Legionella rubrilucens</name>
    <dbReference type="NCBI Taxonomy" id="458"/>
    <lineage>
        <taxon>Bacteria</taxon>
        <taxon>Pseudomonadati</taxon>
        <taxon>Pseudomonadota</taxon>
        <taxon>Gammaproteobacteria</taxon>
        <taxon>Legionellales</taxon>
        <taxon>Legionellaceae</taxon>
        <taxon>Legionella</taxon>
    </lineage>
</organism>
<keyword evidence="1" id="KW-0812">Transmembrane</keyword>
<dbReference type="InterPro" id="IPR021354">
    <property type="entry name" value="DUF2975"/>
</dbReference>
<keyword evidence="1" id="KW-0472">Membrane</keyword>
<protein>
    <recommendedName>
        <fullName evidence="4">DUF2975 domain-containing protein</fullName>
    </recommendedName>
</protein>